<organism evidence="2 3">
    <name type="scientific">Dioscorea zingiberensis</name>
    <dbReference type="NCBI Taxonomy" id="325984"/>
    <lineage>
        <taxon>Eukaryota</taxon>
        <taxon>Viridiplantae</taxon>
        <taxon>Streptophyta</taxon>
        <taxon>Embryophyta</taxon>
        <taxon>Tracheophyta</taxon>
        <taxon>Spermatophyta</taxon>
        <taxon>Magnoliopsida</taxon>
        <taxon>Liliopsida</taxon>
        <taxon>Dioscoreales</taxon>
        <taxon>Dioscoreaceae</taxon>
        <taxon>Dioscorea</taxon>
    </lineage>
</organism>
<dbReference type="EMBL" id="JAGGNH010000003">
    <property type="protein sequence ID" value="KAJ0979304.1"/>
    <property type="molecule type" value="Genomic_DNA"/>
</dbReference>
<evidence type="ECO:0000313" key="2">
    <source>
        <dbReference type="EMBL" id="KAJ0979304.1"/>
    </source>
</evidence>
<dbReference type="Pfam" id="PF12222">
    <property type="entry name" value="PNGaseA"/>
    <property type="match status" value="1"/>
</dbReference>
<name>A0A9D5CUR7_9LILI</name>
<reference evidence="2" key="2">
    <citation type="journal article" date="2022" name="Hortic Res">
        <title>The genome of Dioscorea zingiberensis sheds light on the biosynthesis, origin and evolution of the medicinally important diosgenin saponins.</title>
        <authorList>
            <person name="Li Y."/>
            <person name="Tan C."/>
            <person name="Li Z."/>
            <person name="Guo J."/>
            <person name="Li S."/>
            <person name="Chen X."/>
            <person name="Wang C."/>
            <person name="Dai X."/>
            <person name="Yang H."/>
            <person name="Song W."/>
            <person name="Hou L."/>
            <person name="Xu J."/>
            <person name="Tong Z."/>
            <person name="Xu A."/>
            <person name="Yuan X."/>
            <person name="Wang W."/>
            <person name="Yang Q."/>
            <person name="Chen L."/>
            <person name="Sun Z."/>
            <person name="Wang K."/>
            <person name="Pan B."/>
            <person name="Chen J."/>
            <person name="Bao Y."/>
            <person name="Liu F."/>
            <person name="Qi X."/>
            <person name="Gang D.R."/>
            <person name="Wen J."/>
            <person name="Li J."/>
        </authorList>
    </citation>
    <scope>NUCLEOTIDE SEQUENCE</scope>
    <source>
        <strain evidence="2">Dzin_1.0</strain>
    </source>
</reference>
<evidence type="ECO:0000313" key="3">
    <source>
        <dbReference type="Proteomes" id="UP001085076"/>
    </source>
</evidence>
<reference evidence="2" key="1">
    <citation type="submission" date="2021-03" db="EMBL/GenBank/DDBJ databases">
        <authorList>
            <person name="Li Z."/>
            <person name="Yang C."/>
        </authorList>
    </citation>
    <scope>NUCLEOTIDE SEQUENCE</scope>
    <source>
        <strain evidence="2">Dzin_1.0</strain>
        <tissue evidence="2">Leaf</tissue>
    </source>
</reference>
<evidence type="ECO:0000259" key="1">
    <source>
        <dbReference type="Pfam" id="PF12222"/>
    </source>
</evidence>
<dbReference type="InterPro" id="IPR056948">
    <property type="entry name" value="PNGaseA_N"/>
</dbReference>
<dbReference type="InterPro" id="IPR021102">
    <property type="entry name" value="PNGase_A"/>
</dbReference>
<dbReference type="OrthoDB" id="1612078at2759"/>
<accession>A0A9D5CUR7</accession>
<protein>
    <recommendedName>
        <fullName evidence="1">Peptide N-acetyl-beta-D-glucosaminyl asparaginase amidase A N-terminal domain-containing protein</fullName>
    </recommendedName>
</protein>
<keyword evidence="3" id="KW-1185">Reference proteome</keyword>
<gene>
    <name evidence="2" type="ORF">J5N97_014778</name>
</gene>
<dbReference type="PANTHER" id="PTHR31104">
    <property type="entry name" value="PEPTIDE-N4-(N-ACETYL-BETA-GLUCOSAMINYL)ASPARAGINE AMIDASE A PROTEIN"/>
    <property type="match status" value="1"/>
</dbReference>
<comment type="caution">
    <text evidence="2">The sequence shown here is derived from an EMBL/GenBank/DDBJ whole genome shotgun (WGS) entry which is preliminary data.</text>
</comment>
<sequence>MLENIVDDVFTGVYHLNLSLHFYGADDLPGSLLSLHPLRHALFRDQSDLIIPISNENSRAGFWFRIENETDVQFKTFVIPSNTYRSILEVFISSHGDDEFWYSNPPNVYIEKNNLTTTRGNGAFRNVFVTIDGKFAGAIMPFPVIFTGGINPLFWSPVVAIGAFDLPSYHLDITPFLGLLLDGEPHELGLGVTNGTSFWLIDANLHLWLDSNSDRVTSKLVRYQAPPLILSGDSEFKNLNGAFKIEAATKVHFAGWVNSSIGNFTTDVEQKMKYKSLLLFRNNGDFKEVLMKGKMKNDVKIKNKLEIILQREVYKSKYPLLLITSTLKDDNNTYTVKTNLSHSLNEKKNTIVGDRVVHSSSLIDTQNAFGWMKVKDHSVLSGTARSHQTYRFQDAGGCHFRKISARDGELLYDNSTNSCAAHAW</sequence>
<dbReference type="AlphaFoldDB" id="A0A9D5CUR7"/>
<feature type="domain" description="Peptide N-acetyl-beta-D-glucosaminyl asparaginase amidase A N-terminal" evidence="1">
    <location>
        <begin position="2"/>
        <end position="225"/>
    </location>
</feature>
<proteinExistence type="predicted"/>
<dbReference type="Proteomes" id="UP001085076">
    <property type="component" value="Miscellaneous, Linkage group lg03"/>
</dbReference>